<evidence type="ECO:0000313" key="2">
    <source>
        <dbReference type="EMBL" id="KAJ3586441.1"/>
    </source>
</evidence>
<keyword evidence="3" id="KW-1185">Reference proteome</keyword>
<dbReference type="Proteomes" id="UP001148018">
    <property type="component" value="Unassembled WGS sequence"/>
</dbReference>
<organism evidence="2 3">
    <name type="scientific">Muraenolepis orangiensis</name>
    <name type="common">Patagonian moray cod</name>
    <dbReference type="NCBI Taxonomy" id="630683"/>
    <lineage>
        <taxon>Eukaryota</taxon>
        <taxon>Metazoa</taxon>
        <taxon>Chordata</taxon>
        <taxon>Craniata</taxon>
        <taxon>Vertebrata</taxon>
        <taxon>Euteleostomi</taxon>
        <taxon>Actinopterygii</taxon>
        <taxon>Neopterygii</taxon>
        <taxon>Teleostei</taxon>
        <taxon>Neoteleostei</taxon>
        <taxon>Acanthomorphata</taxon>
        <taxon>Zeiogadaria</taxon>
        <taxon>Gadariae</taxon>
        <taxon>Gadiformes</taxon>
        <taxon>Muraenolepidoidei</taxon>
        <taxon>Muraenolepididae</taxon>
        <taxon>Muraenolepis</taxon>
    </lineage>
</organism>
<feature type="compositionally biased region" description="Low complexity" evidence="1">
    <location>
        <begin position="232"/>
        <end position="244"/>
    </location>
</feature>
<name>A0A9Q0DEY9_9TELE</name>
<protein>
    <submittedName>
        <fullName evidence="2">Uncharacterized protein</fullName>
    </submittedName>
</protein>
<feature type="compositionally biased region" description="Basic residues" evidence="1">
    <location>
        <begin position="343"/>
        <end position="355"/>
    </location>
</feature>
<feature type="compositionally biased region" description="Acidic residues" evidence="1">
    <location>
        <begin position="117"/>
        <end position="159"/>
    </location>
</feature>
<feature type="region of interest" description="Disordered" evidence="1">
    <location>
        <begin position="206"/>
        <end position="251"/>
    </location>
</feature>
<accession>A0A9Q0DEY9</accession>
<proteinExistence type="predicted"/>
<dbReference type="OrthoDB" id="10616401at2759"/>
<dbReference type="AlphaFoldDB" id="A0A9Q0DEY9"/>
<feature type="region of interest" description="Disordered" evidence="1">
    <location>
        <begin position="289"/>
        <end position="357"/>
    </location>
</feature>
<sequence>MVWSSSFSQSDGSTETLSVMDIDELGELPTPTTDLGGPGEQPQTSELHHGFLCSLHPDRHQDQDQGMRAEFRSHSMDSAYGTLSPESLLRVLQSQPGHSEGEETEEDEGGERRDVPEGDLQEGLEEEEEEEQFETEVEEEPQQQLEEEEEEEEEGEEDSCSLGSQLSVVQVSKPRRRPHVQSRLSCLQRPVTLAMSQSEDNLLQKLRDGDQLSGARHTLSAEDHGRSELDKTTAAASAAQPQSPLHSKSLSELRCHDLPEALLLPDLGRCDDLPPPSETLCATLRRAEAQRLQRGGGGESQQENGSSSGGGEAEAAAPPTSPEGKRAPTVAAAGGGKGEASPKNRKSPAPPHKKLTLAQLYRIRTTLVLNSTLTAS</sequence>
<feature type="compositionally biased region" description="Basic and acidic residues" evidence="1">
    <location>
        <begin position="219"/>
        <end position="231"/>
    </location>
</feature>
<dbReference type="EMBL" id="JANIIK010000117">
    <property type="protein sequence ID" value="KAJ3586441.1"/>
    <property type="molecule type" value="Genomic_DNA"/>
</dbReference>
<comment type="caution">
    <text evidence="2">The sequence shown here is derived from an EMBL/GenBank/DDBJ whole genome shotgun (WGS) entry which is preliminary data.</text>
</comment>
<feature type="compositionally biased region" description="Low complexity" evidence="1">
    <location>
        <begin position="160"/>
        <end position="172"/>
    </location>
</feature>
<feature type="compositionally biased region" description="Basic and acidic residues" evidence="1">
    <location>
        <begin position="56"/>
        <end position="75"/>
    </location>
</feature>
<reference evidence="2" key="1">
    <citation type="submission" date="2022-07" db="EMBL/GenBank/DDBJ databases">
        <title>Chromosome-level genome of Muraenolepis orangiensis.</title>
        <authorList>
            <person name="Kim J."/>
        </authorList>
    </citation>
    <scope>NUCLEOTIDE SEQUENCE</scope>
    <source>
        <strain evidence="2">KU_S4_2022</strain>
        <tissue evidence="2">Muscle</tissue>
    </source>
</reference>
<gene>
    <name evidence="2" type="ORF">NHX12_012839</name>
</gene>
<evidence type="ECO:0000256" key="1">
    <source>
        <dbReference type="SAM" id="MobiDB-lite"/>
    </source>
</evidence>
<feature type="compositionally biased region" description="Polar residues" evidence="1">
    <location>
        <begin position="1"/>
        <end position="17"/>
    </location>
</feature>
<evidence type="ECO:0000313" key="3">
    <source>
        <dbReference type="Proteomes" id="UP001148018"/>
    </source>
</evidence>
<feature type="region of interest" description="Disordered" evidence="1">
    <location>
        <begin position="1"/>
        <end position="191"/>
    </location>
</feature>